<protein>
    <submittedName>
        <fullName evidence="2">Serine/threonine protein kinase</fullName>
    </submittedName>
</protein>
<dbReference type="GO" id="GO:0005975">
    <property type="term" value="P:carbohydrate metabolic process"/>
    <property type="evidence" value="ECO:0007669"/>
    <property type="project" value="InterPro"/>
</dbReference>
<dbReference type="Gene3D" id="1.50.10.10">
    <property type="match status" value="1"/>
</dbReference>
<dbReference type="Gene3D" id="1.10.510.10">
    <property type="entry name" value="Transferase(Phosphotransferase) domain 1"/>
    <property type="match status" value="1"/>
</dbReference>
<dbReference type="InterPro" id="IPR000719">
    <property type="entry name" value="Prot_kinase_dom"/>
</dbReference>
<dbReference type="GO" id="GO:0005524">
    <property type="term" value="F:ATP binding"/>
    <property type="evidence" value="ECO:0007669"/>
    <property type="project" value="InterPro"/>
</dbReference>
<dbReference type="Gene3D" id="1.50.10.20">
    <property type="match status" value="1"/>
</dbReference>
<dbReference type="CDD" id="cd04791">
    <property type="entry name" value="LanC_SerThrkinase"/>
    <property type="match status" value="1"/>
</dbReference>
<dbReference type="GO" id="GO:0031179">
    <property type="term" value="P:peptide modification"/>
    <property type="evidence" value="ECO:0007669"/>
    <property type="project" value="InterPro"/>
</dbReference>
<dbReference type="SMART" id="SM00220">
    <property type="entry name" value="S_TKc"/>
    <property type="match status" value="1"/>
</dbReference>
<reference evidence="2" key="1">
    <citation type="journal article" date="2014" name="Int. J. Syst. Evol. Microbiol.">
        <title>Complete genome sequence of Corynebacterium casei LMG S-19264T (=DSM 44701T), isolated from a smear-ripened cheese.</title>
        <authorList>
            <consortium name="US DOE Joint Genome Institute (JGI-PGF)"/>
            <person name="Walter F."/>
            <person name="Albersmeier A."/>
            <person name="Kalinowski J."/>
            <person name="Ruckert C."/>
        </authorList>
    </citation>
    <scope>NUCLEOTIDE SEQUENCE</scope>
    <source>
        <strain evidence="2">JCM 4637</strain>
    </source>
</reference>
<dbReference type="EMBL" id="BMVC01000018">
    <property type="protein sequence ID" value="GHD12442.1"/>
    <property type="molecule type" value="Genomic_DNA"/>
</dbReference>
<evidence type="ECO:0000259" key="1">
    <source>
        <dbReference type="PROSITE" id="PS50011"/>
    </source>
</evidence>
<dbReference type="InterPro" id="IPR012341">
    <property type="entry name" value="6hp_glycosidase-like_sf"/>
</dbReference>
<dbReference type="GO" id="GO:0004674">
    <property type="term" value="F:protein serine/threonine kinase activity"/>
    <property type="evidence" value="ECO:0007669"/>
    <property type="project" value="UniProtKB-KW"/>
</dbReference>
<name>A0A918X502_9ACTN</name>
<dbReference type="InterPro" id="IPR057929">
    <property type="entry name" value="RamC_N"/>
</dbReference>
<dbReference type="SUPFAM" id="SSF56112">
    <property type="entry name" value="Protein kinase-like (PK-like)"/>
    <property type="match status" value="1"/>
</dbReference>
<dbReference type="InterPro" id="IPR053524">
    <property type="entry name" value="Aerial_hyphae_peptide-synth"/>
</dbReference>
<sequence>MTSRPQPEAYCQADPVFYDSGTRHSPDDASVFDLTSVPAPDGWRRSERGVWVVHTPQSYRMPQQGWKIHVSGLPDNARQVIGLCWDYCVAQGLPFKFLRSRNVVTTHSLKYAPRSASGKIVTVYPRDERQLREAAEALAELLDGIPGPYILTDLRWGEGPVHIRYGGFVDRYCTGADGAPVHAVERPDGTLVPDDRRPVFTVPDWVEPPDFLTPHLDARRAAGAGQDFPYRVESALHFSNGGGVYRARHHDGRSAVLKEARPHAGFDGRGLDAVTRLEREHASLKSLAGIPGVPELYGYHRVWEHHFLAVQHMPGDTLQTWVARHYPLTKADPSEEQLAAYARRAEVITDRVTQLIEAVHARGFVFGDLHPSNILVDDQDQVSLVDFELSVPTAQAERLGLGNPGFSGTNLTGPDIDRYALAALRVWLLLPLTALAELDPGRTASCADLAERRFGLAPGSLDAARRTLTPGADRLAKVPASLRRPAAVLLDIPEPDWTAVRKSLASAILLSAAPERDDRLFPGDVRQFHTNGSNFAHGAAGVLWALQTTGAGRYPEHEDWLIRSVRDDRALAPGFFDGAHGIAFVLDRFGHRDEALRMMDGAGSAVAGMDDISLYRGLAGIGLNLLDFAVRTGSADHQRRALDVGERLADAVERGVAANVAAAPGHGSRAGLLHGWSGVALYFLRLHGVTGDAAHLDLAVRALHRDIDLCVESPDGSLQVDGGFRTLPYLAVGSAGIAVVAAEALDHRADERLAGSLPALLRAARPEFTIEPHLFAGRAGLLAVLGAVSGRHPDVGPYVEQHLSRLHWHALSYEGQLAFPGEQMRRLSMDLATGNAGMLLALSAAVDGRRDFLPFLAPDAGSVRTAHPKAPDSRETSGT</sequence>
<accession>A0A918X502</accession>
<dbReference type="PROSITE" id="PS50011">
    <property type="entry name" value="PROTEIN_KINASE_DOM"/>
    <property type="match status" value="1"/>
</dbReference>
<keyword evidence="2" id="KW-0808">Transferase</keyword>
<dbReference type="InterPro" id="IPR058053">
    <property type="entry name" value="RamC_C"/>
</dbReference>
<dbReference type="Pfam" id="PF25816">
    <property type="entry name" value="RamC_N"/>
    <property type="match status" value="1"/>
</dbReference>
<dbReference type="Proteomes" id="UP000638353">
    <property type="component" value="Unassembled WGS sequence"/>
</dbReference>
<evidence type="ECO:0000313" key="3">
    <source>
        <dbReference type="Proteomes" id="UP000638353"/>
    </source>
</evidence>
<dbReference type="InterPro" id="IPR052396">
    <property type="entry name" value="Meiotic_Drive_Suppr_Kinase"/>
</dbReference>
<dbReference type="Pfam" id="PF00069">
    <property type="entry name" value="Pkinase"/>
    <property type="match status" value="1"/>
</dbReference>
<dbReference type="RefSeq" id="WP_189827143.1">
    <property type="nucleotide sequence ID" value="NZ_BMVC01000018.1"/>
</dbReference>
<gene>
    <name evidence="2" type="ORF">GCM10010334_69430</name>
</gene>
<dbReference type="PANTHER" id="PTHR37171">
    <property type="entry name" value="SERINE/THREONINE-PROTEIN KINASE YRZF-RELATED"/>
    <property type="match status" value="1"/>
</dbReference>
<dbReference type="SUPFAM" id="SSF158745">
    <property type="entry name" value="LanC-like"/>
    <property type="match status" value="1"/>
</dbReference>
<keyword evidence="2" id="KW-0723">Serine/threonine-protein kinase</keyword>
<proteinExistence type="predicted"/>
<dbReference type="AlphaFoldDB" id="A0A918X502"/>
<evidence type="ECO:0000313" key="2">
    <source>
        <dbReference type="EMBL" id="GHD12442.1"/>
    </source>
</evidence>
<dbReference type="PANTHER" id="PTHR37171:SF1">
    <property type="entry name" value="SERINE_THREONINE-PROTEIN KINASE YRZF-RELATED"/>
    <property type="match status" value="1"/>
</dbReference>
<feature type="domain" description="Protein kinase" evidence="1">
    <location>
        <begin position="230"/>
        <end position="532"/>
    </location>
</feature>
<comment type="caution">
    <text evidence="2">The sequence shown here is derived from an EMBL/GenBank/DDBJ whole genome shotgun (WGS) entry which is preliminary data.</text>
</comment>
<dbReference type="NCBIfam" id="NF038151">
    <property type="entry name" value="lanthi_synth_III"/>
    <property type="match status" value="1"/>
</dbReference>
<dbReference type="InterPro" id="IPR007822">
    <property type="entry name" value="LANC-like"/>
</dbReference>
<keyword evidence="2" id="KW-0418">Kinase</keyword>
<dbReference type="SMART" id="SM01260">
    <property type="entry name" value="LANC_like"/>
    <property type="match status" value="1"/>
</dbReference>
<organism evidence="2 3">
    <name type="scientific">Streptomyces finlayi</name>
    <dbReference type="NCBI Taxonomy" id="67296"/>
    <lineage>
        <taxon>Bacteria</taxon>
        <taxon>Bacillati</taxon>
        <taxon>Actinomycetota</taxon>
        <taxon>Actinomycetes</taxon>
        <taxon>Kitasatosporales</taxon>
        <taxon>Streptomycetaceae</taxon>
        <taxon>Streptomyces</taxon>
    </lineage>
</organism>
<dbReference type="InterPro" id="IPR011009">
    <property type="entry name" value="Kinase-like_dom_sf"/>
</dbReference>
<reference evidence="2" key="2">
    <citation type="submission" date="2020-09" db="EMBL/GenBank/DDBJ databases">
        <authorList>
            <person name="Sun Q."/>
            <person name="Ohkuma M."/>
        </authorList>
    </citation>
    <scope>NUCLEOTIDE SEQUENCE</scope>
    <source>
        <strain evidence="2">JCM 4637</strain>
    </source>
</reference>